<comment type="similarity">
    <text evidence="2">Belongs to the CbiQ family.</text>
</comment>
<feature type="transmembrane region" description="Helical" evidence="7">
    <location>
        <begin position="110"/>
        <end position="132"/>
    </location>
</feature>
<dbReference type="EMBL" id="FLUO01000002">
    <property type="protein sequence ID" value="SBW11344.1"/>
    <property type="molecule type" value="Genomic_DNA"/>
</dbReference>
<evidence type="ECO:0000256" key="1">
    <source>
        <dbReference type="ARBA" id="ARBA00004651"/>
    </source>
</evidence>
<dbReference type="Pfam" id="PF02361">
    <property type="entry name" value="CbiQ"/>
    <property type="match status" value="1"/>
</dbReference>
<dbReference type="GO" id="GO:0006824">
    <property type="term" value="P:cobalt ion transport"/>
    <property type="evidence" value="ECO:0007669"/>
    <property type="project" value="InterPro"/>
</dbReference>
<evidence type="ECO:0000256" key="4">
    <source>
        <dbReference type="ARBA" id="ARBA00022692"/>
    </source>
</evidence>
<gene>
    <name evidence="8" type="ORF">KL86APRO_20160</name>
</gene>
<keyword evidence="5 7" id="KW-1133">Transmembrane helix</keyword>
<protein>
    <submittedName>
        <fullName evidence="8">Cobalt transport protein</fullName>
    </submittedName>
</protein>
<dbReference type="PANTHER" id="PTHR34857:SF2">
    <property type="entry name" value="SLL0384 PROTEIN"/>
    <property type="match status" value="1"/>
</dbReference>
<evidence type="ECO:0000256" key="7">
    <source>
        <dbReference type="SAM" id="Phobius"/>
    </source>
</evidence>
<evidence type="ECO:0000256" key="5">
    <source>
        <dbReference type="ARBA" id="ARBA00022989"/>
    </source>
</evidence>
<dbReference type="NCBIfam" id="TIGR02454">
    <property type="entry name" value="ECF_T_CbiQ"/>
    <property type="match status" value="1"/>
</dbReference>
<dbReference type="GO" id="GO:0043190">
    <property type="term" value="C:ATP-binding cassette (ABC) transporter complex"/>
    <property type="evidence" value="ECO:0007669"/>
    <property type="project" value="InterPro"/>
</dbReference>
<evidence type="ECO:0000313" key="8">
    <source>
        <dbReference type="EMBL" id="SBW11344.1"/>
    </source>
</evidence>
<evidence type="ECO:0000256" key="6">
    <source>
        <dbReference type="ARBA" id="ARBA00023136"/>
    </source>
</evidence>
<reference evidence="8" key="1">
    <citation type="submission" date="2016-04" db="EMBL/GenBank/DDBJ databases">
        <authorList>
            <person name="Evans L.H."/>
            <person name="Alamgir A."/>
            <person name="Owens N."/>
            <person name="Weber N.D."/>
            <person name="Virtaneva K."/>
            <person name="Barbian K."/>
            <person name="Babar A."/>
            <person name="Rosenke K."/>
        </authorList>
    </citation>
    <scope>NUCLEOTIDE SEQUENCE</scope>
    <source>
        <strain evidence="8">86</strain>
    </source>
</reference>
<feature type="transmembrane region" description="Helical" evidence="7">
    <location>
        <begin position="80"/>
        <end position="103"/>
    </location>
</feature>
<dbReference type="PANTHER" id="PTHR34857">
    <property type="entry name" value="SLL0384 PROTEIN"/>
    <property type="match status" value="1"/>
</dbReference>
<feature type="transmembrane region" description="Helical" evidence="7">
    <location>
        <begin position="30"/>
        <end position="60"/>
    </location>
</feature>
<keyword evidence="3" id="KW-1003">Cell membrane</keyword>
<feature type="transmembrane region" description="Helical" evidence="7">
    <location>
        <begin position="238"/>
        <end position="257"/>
    </location>
</feature>
<comment type="subcellular location">
    <subcellularLocation>
        <location evidence="1">Cell membrane</location>
        <topology evidence="1">Multi-pass membrane protein</topology>
    </subcellularLocation>
</comment>
<dbReference type="AlphaFoldDB" id="A0A212KHZ9"/>
<dbReference type="InterPro" id="IPR012809">
    <property type="entry name" value="ECF_CbiQ"/>
</dbReference>
<evidence type="ECO:0000256" key="2">
    <source>
        <dbReference type="ARBA" id="ARBA00008564"/>
    </source>
</evidence>
<dbReference type="CDD" id="cd16914">
    <property type="entry name" value="EcfT"/>
    <property type="match status" value="1"/>
</dbReference>
<sequence length="262" mass="28770">MAHQVFAVDAEEIPEAGRTIVRRLDPRARIVAVCAFAVAVVALKAFPPLLTALAGGLVLMRLADMAPLPTLKRVAMMDGFIVFMLALLPFTTPGATVLTVAGFPATREGFVLAAQIALKANAIVLAAMALVGTMEPVTLGHALYRLKVPENLVHLMLFTVRYIDVIHQEYQRMRLAMRARGFRPANTRHTYRSFGYLIGMMLVRALERSERILAAMKCRGFSGRLAVLDTLHYHRRDAGFALVAALFVAGLLFMEYADVAAF</sequence>
<dbReference type="InterPro" id="IPR003339">
    <property type="entry name" value="ABC/ECF_trnsptr_transmembrane"/>
</dbReference>
<keyword evidence="6 7" id="KW-0472">Membrane</keyword>
<accession>A0A212KHZ9</accession>
<dbReference type="InterPro" id="IPR051611">
    <property type="entry name" value="ECF_transporter_component"/>
</dbReference>
<organism evidence="8">
    <name type="scientific">uncultured Alphaproteobacteria bacterium</name>
    <dbReference type="NCBI Taxonomy" id="91750"/>
    <lineage>
        <taxon>Bacteria</taxon>
        <taxon>Pseudomonadati</taxon>
        <taxon>Pseudomonadota</taxon>
        <taxon>Alphaproteobacteria</taxon>
        <taxon>environmental samples</taxon>
    </lineage>
</organism>
<proteinExistence type="inferred from homology"/>
<name>A0A212KHZ9_9PROT</name>
<keyword evidence="4 7" id="KW-0812">Transmembrane</keyword>
<evidence type="ECO:0000256" key="3">
    <source>
        <dbReference type="ARBA" id="ARBA00022475"/>
    </source>
</evidence>